<dbReference type="InterPro" id="IPR011249">
    <property type="entry name" value="Metalloenz_LuxS/M16"/>
</dbReference>
<dbReference type="InterPro" id="IPR050361">
    <property type="entry name" value="MPP/UQCRC_Complex"/>
</dbReference>
<organism evidence="4 5">
    <name type="scientific">Sulfuricella denitrificans (strain DSM 22764 / NBRC 105220 / skB26)</name>
    <dbReference type="NCBI Taxonomy" id="1163617"/>
    <lineage>
        <taxon>Bacteria</taxon>
        <taxon>Pseudomonadati</taxon>
        <taxon>Pseudomonadota</taxon>
        <taxon>Betaproteobacteria</taxon>
        <taxon>Nitrosomonadales</taxon>
        <taxon>Sulfuricellaceae</taxon>
        <taxon>Sulfuricella</taxon>
    </lineage>
</organism>
<dbReference type="InterPro" id="IPR007863">
    <property type="entry name" value="Peptidase_M16_C"/>
</dbReference>
<dbReference type="HOGENOM" id="CLU_009902_6_0_4"/>
<feature type="domain" description="Peptidase M16 N-terminal" evidence="2">
    <location>
        <begin position="37"/>
        <end position="179"/>
    </location>
</feature>
<protein>
    <submittedName>
        <fullName evidence="4">Peptidase M16-like protein</fullName>
    </submittedName>
</protein>
<dbReference type="AlphaFoldDB" id="S6AJD1"/>
<feature type="chain" id="PRO_5004535980" evidence="1">
    <location>
        <begin position="23"/>
        <end position="438"/>
    </location>
</feature>
<keyword evidence="5" id="KW-1185">Reference proteome</keyword>
<evidence type="ECO:0000313" key="4">
    <source>
        <dbReference type="EMBL" id="BAN36436.1"/>
    </source>
</evidence>
<reference evidence="4 5" key="1">
    <citation type="journal article" date="2012" name="Appl. Environ. Microbiol.">
        <title>Draft genome sequence of a psychrotolerant sulfur-oxidizing bacterium, Sulfuricella denitrificans skB26, and proteomic insights into cold adaptation.</title>
        <authorList>
            <person name="Watanabe T."/>
            <person name="Kojima H."/>
            <person name="Fukui M."/>
        </authorList>
    </citation>
    <scope>NUCLEOTIDE SEQUENCE [LARGE SCALE GENOMIC DNA]</scope>
    <source>
        <strain evidence="5">skB26</strain>
    </source>
</reference>
<dbReference type="PANTHER" id="PTHR11851">
    <property type="entry name" value="METALLOPROTEASE"/>
    <property type="match status" value="1"/>
</dbReference>
<dbReference type="InterPro" id="IPR011765">
    <property type="entry name" value="Pept_M16_N"/>
</dbReference>
<dbReference type="Proteomes" id="UP000015559">
    <property type="component" value="Chromosome"/>
</dbReference>
<accession>S6AJD1</accession>
<evidence type="ECO:0000256" key="1">
    <source>
        <dbReference type="SAM" id="SignalP"/>
    </source>
</evidence>
<dbReference type="STRING" id="1163617.SCD_n02636"/>
<dbReference type="OrthoDB" id="9811314at2"/>
<dbReference type="SUPFAM" id="SSF63411">
    <property type="entry name" value="LuxS/MPP-like metallohydrolase"/>
    <property type="match status" value="2"/>
</dbReference>
<dbReference type="PANTHER" id="PTHR11851:SF224">
    <property type="entry name" value="PROCESSING PROTEASE"/>
    <property type="match status" value="1"/>
</dbReference>
<feature type="signal peptide" evidence="1">
    <location>
        <begin position="1"/>
        <end position="22"/>
    </location>
</feature>
<dbReference type="RefSeq" id="WP_009207605.1">
    <property type="nucleotide sequence ID" value="NC_022357.1"/>
</dbReference>
<dbReference type="GO" id="GO:0046872">
    <property type="term" value="F:metal ion binding"/>
    <property type="evidence" value="ECO:0007669"/>
    <property type="project" value="InterPro"/>
</dbReference>
<sequence>MHIKFMELVFAGLLLVATAAQAALPIQHWRMDNGVRVIFIENHDLPLLDVSVEFPAGDSRDDKSSPGLASMTHHLLTLGAGGMTEEEISRRMADIGASLGGSFDQDRAGLRLRTLSGERERGQALEIMAKSLQFPAFPEAVLAREKTRSIAELKEAKTQPDFIAGRLFNSMIYGTHPYALSSMVEPESIAALRREDLVGFYRAHYRADEAVVAVIGDVTPAQAREIAAQLTAALPRAEGELQSLPVVAMSMGETRKIAHPATQSHILIGQPGMTRTDPDYFPLYVGNYILGGGGFASRLIEEVRQKRGLVYSVYSYFLPLQQSGPFQIGLQTKREQAEEALVVVRKTLRDFIAKGPTEDELKKARQNIVGGFPLRLDSNKKILDYLAVIGFYRLPLSYLDDFSGNVEKVTVAQIRDAFTRRIQPDNMATVVVGADEAK</sequence>
<evidence type="ECO:0000313" key="5">
    <source>
        <dbReference type="Proteomes" id="UP000015559"/>
    </source>
</evidence>
<keyword evidence="1" id="KW-0732">Signal</keyword>
<dbReference type="Gene3D" id="3.30.830.10">
    <property type="entry name" value="Metalloenzyme, LuxS/M16 peptidase-like"/>
    <property type="match status" value="2"/>
</dbReference>
<dbReference type="Pfam" id="PF00675">
    <property type="entry name" value="Peptidase_M16"/>
    <property type="match status" value="1"/>
</dbReference>
<feature type="domain" description="Peptidase M16 C-terminal" evidence="3">
    <location>
        <begin position="192"/>
        <end position="367"/>
    </location>
</feature>
<dbReference type="KEGG" id="sdr:SCD_n02636"/>
<dbReference type="eggNOG" id="COG0612">
    <property type="taxonomic scope" value="Bacteria"/>
</dbReference>
<evidence type="ECO:0000259" key="3">
    <source>
        <dbReference type="Pfam" id="PF05193"/>
    </source>
</evidence>
<proteinExistence type="predicted"/>
<dbReference type="EMBL" id="AP013066">
    <property type="protein sequence ID" value="BAN36436.1"/>
    <property type="molecule type" value="Genomic_DNA"/>
</dbReference>
<name>S6AJD1_SULDS</name>
<evidence type="ECO:0000259" key="2">
    <source>
        <dbReference type="Pfam" id="PF00675"/>
    </source>
</evidence>
<dbReference type="Pfam" id="PF05193">
    <property type="entry name" value="Peptidase_M16_C"/>
    <property type="match status" value="1"/>
</dbReference>
<gene>
    <name evidence="4" type="ORF">SCD_n02636</name>
</gene>